<keyword evidence="1" id="KW-0812">Transmembrane</keyword>
<reference evidence="3" key="1">
    <citation type="submission" date="2017-02" db="UniProtKB">
        <authorList>
            <consortium name="WormBaseParasite"/>
        </authorList>
    </citation>
    <scope>IDENTIFICATION</scope>
</reference>
<feature type="transmembrane region" description="Helical" evidence="1">
    <location>
        <begin position="276"/>
        <end position="295"/>
    </location>
</feature>
<evidence type="ECO:0000313" key="2">
    <source>
        <dbReference type="Proteomes" id="UP000038045"/>
    </source>
</evidence>
<protein>
    <submittedName>
        <fullName evidence="3">G_PROTEIN_RECEP_F1_2 domain-containing protein</fullName>
    </submittedName>
</protein>
<dbReference type="PANTHER" id="PTHR22943:SF248">
    <property type="entry name" value="SEVEN TM RECEPTOR"/>
    <property type="match status" value="1"/>
</dbReference>
<keyword evidence="1" id="KW-1133">Transmembrane helix</keyword>
<dbReference type="AlphaFoldDB" id="A0A0N4ZZE9"/>
<keyword evidence="2" id="KW-1185">Reference proteome</keyword>
<proteinExistence type="predicted"/>
<keyword evidence="1" id="KW-0472">Membrane</keyword>
<accession>A0A0N4ZZE9</accession>
<dbReference type="WBParaSite" id="PTRK_0001425900.1">
    <property type="protein sequence ID" value="PTRK_0001425900.1"/>
    <property type="gene ID" value="PTRK_0001425900"/>
</dbReference>
<dbReference type="InterPro" id="IPR019428">
    <property type="entry name" value="7TM_GPCR_serpentine_rcpt_Str"/>
</dbReference>
<evidence type="ECO:0000313" key="3">
    <source>
        <dbReference type="WBParaSite" id="PTRK_0001425900.1"/>
    </source>
</evidence>
<dbReference type="Pfam" id="PF10326">
    <property type="entry name" value="7TM_GPCR_Str"/>
    <property type="match status" value="1"/>
</dbReference>
<organism evidence="2 3">
    <name type="scientific">Parastrongyloides trichosuri</name>
    <name type="common">Possum-specific nematode worm</name>
    <dbReference type="NCBI Taxonomy" id="131310"/>
    <lineage>
        <taxon>Eukaryota</taxon>
        <taxon>Metazoa</taxon>
        <taxon>Ecdysozoa</taxon>
        <taxon>Nematoda</taxon>
        <taxon>Chromadorea</taxon>
        <taxon>Rhabditida</taxon>
        <taxon>Tylenchina</taxon>
        <taxon>Panagrolaimomorpha</taxon>
        <taxon>Strongyloidoidea</taxon>
        <taxon>Strongyloididae</taxon>
        <taxon>Parastrongyloides</taxon>
    </lineage>
</organism>
<feature type="transmembrane region" description="Helical" evidence="1">
    <location>
        <begin position="91"/>
        <end position="117"/>
    </location>
</feature>
<dbReference type="PANTHER" id="PTHR22943">
    <property type="entry name" value="7-TRANSMEMBRANE DOMAIN RECEPTOR C.ELEGANS"/>
    <property type="match status" value="1"/>
</dbReference>
<dbReference type="Proteomes" id="UP000038045">
    <property type="component" value="Unplaced"/>
</dbReference>
<feature type="transmembrane region" description="Helical" evidence="1">
    <location>
        <begin position="196"/>
        <end position="215"/>
    </location>
</feature>
<feature type="transmembrane region" description="Helical" evidence="1">
    <location>
        <begin position="129"/>
        <end position="151"/>
    </location>
</feature>
<feature type="transmembrane region" description="Helical" evidence="1">
    <location>
        <begin position="236"/>
        <end position="264"/>
    </location>
</feature>
<evidence type="ECO:0000256" key="1">
    <source>
        <dbReference type="SAM" id="Phobius"/>
    </source>
</evidence>
<feature type="transmembrane region" description="Helical" evidence="1">
    <location>
        <begin position="6"/>
        <end position="27"/>
    </location>
</feature>
<feature type="transmembrane region" description="Helical" evidence="1">
    <location>
        <begin position="39"/>
        <end position="61"/>
    </location>
</feature>
<sequence length="338" mass="38768">MDTLNYIINSLNVFFGITFNIISIIVIRVSTNDKQIEGYYTTLMIILFSSGIVSSIVTAILRLHILHLSGSLIFVPELLSHKYFHFVRNRIIIVIGIFTTYFTLTLPTSIIISRYLIICRNIKLSIWRVICLVLVSAILALLIASGVYSIIEEVPDELISGWVIRDKIKSDYINIYTKGVGSSIQTGNWKILITELPIYFFSNYAIVIVLFYKYHKHMKTFSAIMSDKTKIMNKEFMIILMCQSFAPIFVTGLPDLIYLLLLVINVSTGTETFGTRIYQLLNFTPTVNALFFLLLPSKNRKNIKTFLVNISTIFRNRKVHIDKNYIGKQSRTCKINLN</sequence>
<name>A0A0N4ZZE9_PARTI</name>